<evidence type="ECO:0000313" key="3">
    <source>
        <dbReference type="Proteomes" id="UP000022910"/>
    </source>
</evidence>
<feature type="compositionally biased region" description="Basic and acidic residues" evidence="1">
    <location>
        <begin position="43"/>
        <end position="57"/>
    </location>
</feature>
<feature type="region of interest" description="Disordered" evidence="1">
    <location>
        <begin position="1"/>
        <end position="59"/>
    </location>
</feature>
<evidence type="ECO:0000256" key="1">
    <source>
        <dbReference type="SAM" id="MobiDB-lite"/>
    </source>
</evidence>
<protein>
    <submittedName>
        <fullName evidence="2">Uncharacterized protein</fullName>
    </submittedName>
</protein>
<gene>
    <name evidence="2" type="ORF">RirG_155790</name>
</gene>
<comment type="caution">
    <text evidence="2">The sequence shown here is derived from an EMBL/GenBank/DDBJ whole genome shotgun (WGS) entry which is preliminary data.</text>
</comment>
<reference evidence="2 3" key="1">
    <citation type="submission" date="2014-02" db="EMBL/GenBank/DDBJ databases">
        <title>Single nucleus genome sequencing reveals high similarity among nuclei of an endomycorrhizal fungus.</title>
        <authorList>
            <person name="Lin K."/>
            <person name="Geurts R."/>
            <person name="Zhang Z."/>
            <person name="Limpens E."/>
            <person name="Saunders D.G."/>
            <person name="Mu D."/>
            <person name="Pang E."/>
            <person name="Cao H."/>
            <person name="Cha H."/>
            <person name="Lin T."/>
            <person name="Zhou Q."/>
            <person name="Shang Y."/>
            <person name="Li Y."/>
            <person name="Ivanov S."/>
            <person name="Sharma T."/>
            <person name="Velzen R.V."/>
            <person name="Ruijter N.D."/>
            <person name="Aanen D.K."/>
            <person name="Win J."/>
            <person name="Kamoun S."/>
            <person name="Bisseling T."/>
            <person name="Huang S."/>
        </authorList>
    </citation>
    <scope>NUCLEOTIDE SEQUENCE [LARGE SCALE GENOMIC DNA]</scope>
    <source>
        <strain evidence="3">DAOM197198w</strain>
    </source>
</reference>
<dbReference type="Proteomes" id="UP000022910">
    <property type="component" value="Unassembled WGS sequence"/>
</dbReference>
<proteinExistence type="predicted"/>
<dbReference type="HOGENOM" id="CLU_2307581_0_0_1"/>
<keyword evidence="3" id="KW-1185">Reference proteome</keyword>
<dbReference type="EMBL" id="JEMT01024152">
    <property type="protein sequence ID" value="EXX63068.1"/>
    <property type="molecule type" value="Genomic_DNA"/>
</dbReference>
<organism evidence="2 3">
    <name type="scientific">Rhizophagus irregularis (strain DAOM 197198w)</name>
    <name type="common">Glomus intraradices</name>
    <dbReference type="NCBI Taxonomy" id="1432141"/>
    <lineage>
        <taxon>Eukaryota</taxon>
        <taxon>Fungi</taxon>
        <taxon>Fungi incertae sedis</taxon>
        <taxon>Mucoromycota</taxon>
        <taxon>Glomeromycotina</taxon>
        <taxon>Glomeromycetes</taxon>
        <taxon>Glomerales</taxon>
        <taxon>Glomeraceae</taxon>
        <taxon>Rhizophagus</taxon>
    </lineage>
</organism>
<accession>A0A015M888</accession>
<evidence type="ECO:0000313" key="2">
    <source>
        <dbReference type="EMBL" id="EXX63068.1"/>
    </source>
</evidence>
<feature type="compositionally biased region" description="Polar residues" evidence="1">
    <location>
        <begin position="23"/>
        <end position="34"/>
    </location>
</feature>
<name>A0A015M888_RHIIW</name>
<dbReference type="AlphaFoldDB" id="A0A015M888"/>
<sequence>MPSVSQNVKEAKLEESAVDVTPSGFSAPNNANTKSTEDEERINEEKRQKKGTDKLKQELFNPPSEIKDFDKTKSFGHIYRIILCFQAINPSLYILKHREP</sequence>